<dbReference type="PANTHER" id="PTHR36303">
    <property type="entry name" value="2',3'-CYCLIC-NUCLEOTIDE 2'-PHOSPHODIESTERASE"/>
    <property type="match status" value="1"/>
</dbReference>
<dbReference type="Proteomes" id="UP000237350">
    <property type="component" value="Unassembled WGS sequence"/>
</dbReference>
<comment type="caution">
    <text evidence="1">The sequence shown here is derived from an EMBL/GenBank/DDBJ whole genome shotgun (WGS) entry which is preliminary data.</text>
</comment>
<dbReference type="OrthoDB" id="9801109at2"/>
<dbReference type="Gene3D" id="3.60.21.10">
    <property type="match status" value="1"/>
</dbReference>
<proteinExistence type="predicted"/>
<evidence type="ECO:0000313" key="2">
    <source>
        <dbReference type="Proteomes" id="UP000237350"/>
    </source>
</evidence>
<dbReference type="RefSeq" id="WP_103680075.1">
    <property type="nucleotide sequence ID" value="NZ_LPWH01000062.1"/>
</dbReference>
<accession>A0A2S4JRW2</accession>
<dbReference type="Pfam" id="PF13277">
    <property type="entry name" value="YmdB"/>
    <property type="match status" value="1"/>
</dbReference>
<reference evidence="2" key="1">
    <citation type="submission" date="2015-12" db="EMBL/GenBank/DDBJ databases">
        <authorList>
            <person name="Lodha T.D."/>
            <person name="Chintalapati S."/>
            <person name="Chintalapati V.R."/>
            <person name="Sravanthi T."/>
        </authorList>
    </citation>
    <scope>NUCLEOTIDE SEQUENCE [LARGE SCALE GENOMIC DNA]</scope>
    <source>
        <strain evidence="2">JC133</strain>
    </source>
</reference>
<dbReference type="GO" id="GO:0004113">
    <property type="term" value="F:2',3'-cyclic-nucleotide 3'-phosphodiesterase activity"/>
    <property type="evidence" value="ECO:0007669"/>
    <property type="project" value="TreeGrafter"/>
</dbReference>
<dbReference type="AlphaFoldDB" id="A0A2S4JRW2"/>
<sequence length="281" mass="30312">MKILYVAEIVGKPGLHCLKSIVPAMREDRKIDLVIANGDSVTGGFGLGKNHSIMLKKMGVDVITGGDQLFFKKDMTEHIDQAPWILRPANLCPDTPGRGWRHYTVTPGKGDPPEEETPETEGVPERVAVISLLGQSGFDRIHGSNPYDTLSSLVDRLKKRACAIILDFHATTTAEKYTMFHHADGMVTAVIGSGQRVQTADAQVMPSGTAVICDAGRTGSRSSVGGFAPGPEIKKYLSRLSAKSEESWEDLHLQGVLLEVDSATGYLLSFEAISLPCQPPA</sequence>
<dbReference type="EMBL" id="LPWH01000062">
    <property type="protein sequence ID" value="POR02274.1"/>
    <property type="molecule type" value="Genomic_DNA"/>
</dbReference>
<name>A0A2S4JRW2_9SPIO</name>
<dbReference type="InterPro" id="IPR029052">
    <property type="entry name" value="Metallo-depent_PP-like"/>
</dbReference>
<evidence type="ECO:0000313" key="1">
    <source>
        <dbReference type="EMBL" id="POR02274.1"/>
    </source>
</evidence>
<organism evidence="1 2">
    <name type="scientific">Alkalispirochaeta sphaeroplastigenens</name>
    <dbReference type="NCBI Taxonomy" id="1187066"/>
    <lineage>
        <taxon>Bacteria</taxon>
        <taxon>Pseudomonadati</taxon>
        <taxon>Spirochaetota</taxon>
        <taxon>Spirochaetia</taxon>
        <taxon>Spirochaetales</taxon>
        <taxon>Spirochaetaceae</taxon>
        <taxon>Alkalispirochaeta</taxon>
    </lineage>
</organism>
<dbReference type="InterPro" id="IPR005235">
    <property type="entry name" value="YmdB-like"/>
</dbReference>
<dbReference type="PANTHER" id="PTHR36303:SF1">
    <property type="entry name" value="2',3'-CYCLIC-NUCLEOTIDE 2'-PHOSPHODIESTERASE"/>
    <property type="match status" value="1"/>
</dbReference>
<protein>
    <submittedName>
        <fullName evidence="1">Metallophosphoesterase</fullName>
    </submittedName>
</protein>
<keyword evidence="2" id="KW-1185">Reference proteome</keyword>
<gene>
    <name evidence="1" type="ORF">AU468_06710</name>
</gene>
<dbReference type="SUPFAM" id="SSF56300">
    <property type="entry name" value="Metallo-dependent phosphatases"/>
    <property type="match status" value="1"/>
</dbReference>